<dbReference type="Proteomes" id="UP000486903">
    <property type="component" value="Unassembled WGS sequence"/>
</dbReference>
<proteinExistence type="predicted"/>
<dbReference type="EMBL" id="SXFB01000014">
    <property type="protein sequence ID" value="NFV27351.1"/>
    <property type="molecule type" value="Genomic_DNA"/>
</dbReference>
<comment type="caution">
    <text evidence="1">The sequence shown here is derived from an EMBL/GenBank/DDBJ whole genome shotgun (WGS) entry which is preliminary data.</text>
</comment>
<reference evidence="1 2" key="1">
    <citation type="submission" date="2019-04" db="EMBL/GenBank/DDBJ databases">
        <title>Genome sequencing of Clostridium botulinum Groups I-IV and Clostridium butyricum.</title>
        <authorList>
            <person name="Brunt J."/>
            <person name="Van Vliet A.H.M."/>
            <person name="Stringer S.C."/>
            <person name="Carter A.T."/>
            <person name="Peck M.W."/>
        </authorList>
    </citation>
    <scope>NUCLEOTIDE SEQUENCE [LARGE SCALE GENOMIC DNA]</scope>
    <source>
        <strain evidence="1 2">BL81</strain>
    </source>
</reference>
<gene>
    <name evidence="1" type="ORF">FDG31_14460</name>
</gene>
<accession>A0A6B4JMY5</accession>
<sequence length="403" mass="48364">MKKSVKIIYPSYIDKFQCIGGKCEDNCCIGWDIDIDKETFKRYHKVKDETMKKMFQKNVHNNKYCTNEDLDYGRIKLNKAKRCPFLDDENYCLIQGKFGEDYLSSVCTQFPRVLNKVDDHYEICLDSACPEAARIILSSKEKIDFKESEKNLGKYTMSGVLDTRLSEFKNTPIKYFKEIRDFSIKIIQNRKLNISSRLYVLGDFLDKLEDLEINKIKEFINKYDIEAQAKYYKRERMNYALQVSFLKNVVDSLDIVNETDSDKFKNYTKELLKRYNIKDNDSVIKNAEKYINAFEKYTETYIENNSYIFENYFVNFIYNNLFPFSESDYMFEGYIMLLFRYSLMRFYLVGKYIYNEKDSKEEMIEFIQVFIKAVEHDKNYRSEILEYIKENSFDNMEFAKMIL</sequence>
<name>A0A6B4JMY5_CLOBO</name>
<organism evidence="1 2">
    <name type="scientific">Clostridium botulinum</name>
    <dbReference type="NCBI Taxonomy" id="1491"/>
    <lineage>
        <taxon>Bacteria</taxon>
        <taxon>Bacillati</taxon>
        <taxon>Bacillota</taxon>
        <taxon>Clostridia</taxon>
        <taxon>Eubacteriales</taxon>
        <taxon>Clostridiaceae</taxon>
        <taxon>Clostridium</taxon>
    </lineage>
</organism>
<evidence type="ECO:0000313" key="1">
    <source>
        <dbReference type="EMBL" id="NFV27351.1"/>
    </source>
</evidence>
<dbReference type="RefSeq" id="WP_003369902.1">
    <property type="nucleotide sequence ID" value="NZ_JACBBA010000005.1"/>
</dbReference>
<protein>
    <submittedName>
        <fullName evidence="1">FliB family protein</fullName>
    </submittedName>
</protein>
<dbReference type="AlphaFoldDB" id="A0A6B4JMY5"/>
<evidence type="ECO:0000313" key="2">
    <source>
        <dbReference type="Proteomes" id="UP000486903"/>
    </source>
</evidence>
<dbReference type="NCBIfam" id="NF038110">
    <property type="entry name" value="Lys_methyl_FliB"/>
    <property type="match status" value="1"/>
</dbReference>